<dbReference type="EMBL" id="BMAW01083949">
    <property type="protein sequence ID" value="GFU36381.1"/>
    <property type="molecule type" value="Genomic_DNA"/>
</dbReference>
<accession>A0A8X6QS17</accession>
<evidence type="ECO:0000313" key="2">
    <source>
        <dbReference type="Proteomes" id="UP000887013"/>
    </source>
</evidence>
<organism evidence="1 2">
    <name type="scientific">Nephila pilipes</name>
    <name type="common">Giant wood spider</name>
    <name type="synonym">Nephila maculata</name>
    <dbReference type="NCBI Taxonomy" id="299642"/>
    <lineage>
        <taxon>Eukaryota</taxon>
        <taxon>Metazoa</taxon>
        <taxon>Ecdysozoa</taxon>
        <taxon>Arthropoda</taxon>
        <taxon>Chelicerata</taxon>
        <taxon>Arachnida</taxon>
        <taxon>Araneae</taxon>
        <taxon>Araneomorphae</taxon>
        <taxon>Entelegynae</taxon>
        <taxon>Araneoidea</taxon>
        <taxon>Nephilidae</taxon>
        <taxon>Nephila</taxon>
    </lineage>
</organism>
<proteinExistence type="predicted"/>
<dbReference type="Proteomes" id="UP000887013">
    <property type="component" value="Unassembled WGS sequence"/>
</dbReference>
<protein>
    <submittedName>
        <fullName evidence="1">Uncharacterized protein</fullName>
    </submittedName>
</protein>
<keyword evidence="2" id="KW-1185">Reference proteome</keyword>
<name>A0A8X6QS17_NEPPI</name>
<dbReference type="AlphaFoldDB" id="A0A8X6QS17"/>
<reference evidence="1" key="1">
    <citation type="submission" date="2020-08" db="EMBL/GenBank/DDBJ databases">
        <title>Multicomponent nature underlies the extraordinary mechanical properties of spider dragline silk.</title>
        <authorList>
            <person name="Kono N."/>
            <person name="Nakamura H."/>
            <person name="Mori M."/>
            <person name="Yoshida Y."/>
            <person name="Ohtoshi R."/>
            <person name="Malay A.D."/>
            <person name="Moran D.A.P."/>
            <person name="Tomita M."/>
            <person name="Numata K."/>
            <person name="Arakawa K."/>
        </authorList>
    </citation>
    <scope>NUCLEOTIDE SEQUENCE</scope>
</reference>
<comment type="caution">
    <text evidence="1">The sequence shown here is derived from an EMBL/GenBank/DDBJ whole genome shotgun (WGS) entry which is preliminary data.</text>
</comment>
<gene>
    <name evidence="1" type="ORF">NPIL_405361</name>
</gene>
<evidence type="ECO:0000313" key="1">
    <source>
        <dbReference type="EMBL" id="GFU36381.1"/>
    </source>
</evidence>
<sequence length="220" mass="25150">MNSRNSRLQIATLMANLFTPPHMSVVTNRRLPFDILSPEGLSRRFRFTILKPKNEICKYTTHSTQQHLTKCSQKAEVLLVASPWNVSLRSKKEDARCHGRKGCDPLFQSPSSSSNHALQNLVRNMTSGRACHSPQGSLTTGGRQPEKLIPLIVPHPCLCAREITSFLLSFKLLQHKSSTRLFFHLVDADGRARVRERKDLKLEGNYFWWLKNIPKLKQVH</sequence>